<dbReference type="Pfam" id="PF07678">
    <property type="entry name" value="TED_complement"/>
    <property type="match status" value="1"/>
</dbReference>
<dbReference type="InterPro" id="IPR011625">
    <property type="entry name" value="A2M_N_BRD"/>
</dbReference>
<dbReference type="Gene3D" id="2.60.40.690">
    <property type="entry name" value="Alpha-macroglobulin, receptor-binding domain"/>
    <property type="match status" value="1"/>
</dbReference>
<dbReference type="SUPFAM" id="SSF49410">
    <property type="entry name" value="Alpha-macroglobulin receptor domain"/>
    <property type="match status" value="1"/>
</dbReference>
<dbReference type="Gene3D" id="2.60.40.10">
    <property type="entry name" value="Immunoglobulins"/>
    <property type="match status" value="1"/>
</dbReference>
<feature type="domain" description="Alpha-macroglobulin receptor-binding" evidence="8">
    <location>
        <begin position="839"/>
        <end position="928"/>
    </location>
</feature>
<comment type="caution">
    <text evidence="9">The sequence shown here is derived from an EMBL/GenBank/DDBJ whole genome shotgun (WGS) entry which is preliminary data.</text>
</comment>
<keyword evidence="5" id="KW-1015">Disulfide bond</keyword>
<comment type="similarity">
    <text evidence="1">Belongs to the protease inhibitor I39 (alpha-2-macroglobulin) family.</text>
</comment>
<dbReference type="AlphaFoldDB" id="A0A5N5T5P1"/>
<dbReference type="Pfam" id="PF07677">
    <property type="entry name" value="A2M_recep"/>
    <property type="match status" value="1"/>
</dbReference>
<name>A0A5N5T5P1_9CRUS</name>
<dbReference type="InterPro" id="IPR019742">
    <property type="entry name" value="MacrogloblnA2_CS"/>
</dbReference>
<evidence type="ECO:0000256" key="1">
    <source>
        <dbReference type="ARBA" id="ARBA00010952"/>
    </source>
</evidence>
<keyword evidence="3" id="KW-0732">Signal</keyword>
<dbReference type="InterPro" id="IPR011626">
    <property type="entry name" value="Alpha-macroglobulin_TED"/>
</dbReference>
<dbReference type="InterPro" id="IPR036595">
    <property type="entry name" value="A-macroglobulin_rcpt-bd_sf"/>
</dbReference>
<keyword evidence="6" id="KW-0325">Glycoprotein</keyword>
<feature type="non-terminal residue" evidence="9">
    <location>
        <position position="1"/>
    </location>
</feature>
<dbReference type="InterPro" id="IPR047565">
    <property type="entry name" value="Alpha-macroglob_thiol-ester_cl"/>
</dbReference>
<dbReference type="InterPro" id="IPR014756">
    <property type="entry name" value="Ig_E-set"/>
</dbReference>
<dbReference type="GO" id="GO:0004867">
    <property type="term" value="F:serine-type endopeptidase inhibitor activity"/>
    <property type="evidence" value="ECO:0007669"/>
    <property type="project" value="UniProtKB-KW"/>
</dbReference>
<keyword evidence="4" id="KW-0722">Serine protease inhibitor</keyword>
<dbReference type="SMART" id="SM01419">
    <property type="entry name" value="Thiol-ester_cl"/>
    <property type="match status" value="1"/>
</dbReference>
<dbReference type="PANTHER" id="PTHR11412:SF171">
    <property type="entry name" value="PREGNANCY ZONE PROTEIN-LIKE PROTEIN"/>
    <property type="match status" value="1"/>
</dbReference>
<dbReference type="GO" id="GO:0005615">
    <property type="term" value="C:extracellular space"/>
    <property type="evidence" value="ECO:0007669"/>
    <property type="project" value="InterPro"/>
</dbReference>
<dbReference type="InterPro" id="IPR013783">
    <property type="entry name" value="Ig-like_fold"/>
</dbReference>
<dbReference type="InterPro" id="IPR050473">
    <property type="entry name" value="A2M/Complement_sys"/>
</dbReference>
<reference evidence="9 10" key="1">
    <citation type="journal article" date="2019" name="PLoS Biol.">
        <title>Sex chromosomes control vertical transmission of feminizing Wolbachia symbionts in an isopod.</title>
        <authorList>
            <person name="Becking T."/>
            <person name="Chebbi M.A."/>
            <person name="Giraud I."/>
            <person name="Moumen B."/>
            <person name="Laverre T."/>
            <person name="Caubet Y."/>
            <person name="Peccoud J."/>
            <person name="Gilbert C."/>
            <person name="Cordaux R."/>
        </authorList>
    </citation>
    <scope>NUCLEOTIDE SEQUENCE [LARGE SCALE GENOMIC DNA]</scope>
    <source>
        <strain evidence="9">ANa2</strain>
        <tissue evidence="9">Whole body excluding digestive tract and cuticle</tissue>
    </source>
</reference>
<evidence type="ECO:0000256" key="2">
    <source>
        <dbReference type="ARBA" id="ARBA00022690"/>
    </source>
</evidence>
<keyword evidence="10" id="KW-1185">Reference proteome</keyword>
<evidence type="ECO:0000256" key="3">
    <source>
        <dbReference type="ARBA" id="ARBA00022729"/>
    </source>
</evidence>
<dbReference type="Gene3D" id="2.60.120.1540">
    <property type="match status" value="1"/>
</dbReference>
<dbReference type="PROSITE" id="PS00477">
    <property type="entry name" value="ALPHA_2_MACROGLOBULIN"/>
    <property type="match status" value="1"/>
</dbReference>
<evidence type="ECO:0000256" key="6">
    <source>
        <dbReference type="ARBA" id="ARBA00023180"/>
    </source>
</evidence>
<dbReference type="SUPFAM" id="SSF48239">
    <property type="entry name" value="Terpenoid cyclases/Protein prenyltransferases"/>
    <property type="match status" value="1"/>
</dbReference>
<evidence type="ECO:0000259" key="7">
    <source>
        <dbReference type="SMART" id="SM01360"/>
    </source>
</evidence>
<dbReference type="InterPro" id="IPR041813">
    <property type="entry name" value="A2M_TED"/>
</dbReference>
<dbReference type="SMART" id="SM01360">
    <property type="entry name" value="A2M"/>
    <property type="match status" value="1"/>
</dbReference>
<dbReference type="SMART" id="SM01361">
    <property type="entry name" value="A2M_recep"/>
    <property type="match status" value="1"/>
</dbReference>
<dbReference type="InterPro" id="IPR008930">
    <property type="entry name" value="Terpenoid_cyclase/PrenylTrfase"/>
</dbReference>
<organism evidence="9 10">
    <name type="scientific">Armadillidium nasatum</name>
    <dbReference type="NCBI Taxonomy" id="96803"/>
    <lineage>
        <taxon>Eukaryota</taxon>
        <taxon>Metazoa</taxon>
        <taxon>Ecdysozoa</taxon>
        <taxon>Arthropoda</taxon>
        <taxon>Crustacea</taxon>
        <taxon>Multicrustacea</taxon>
        <taxon>Malacostraca</taxon>
        <taxon>Eumalacostraca</taxon>
        <taxon>Peracarida</taxon>
        <taxon>Isopoda</taxon>
        <taxon>Oniscidea</taxon>
        <taxon>Crinocheta</taxon>
        <taxon>Armadillidiidae</taxon>
        <taxon>Armadillidium</taxon>
    </lineage>
</organism>
<dbReference type="InterPro" id="IPR001599">
    <property type="entry name" value="Macroglobln_a2"/>
</dbReference>
<evidence type="ECO:0000259" key="8">
    <source>
        <dbReference type="SMART" id="SM01361"/>
    </source>
</evidence>
<dbReference type="Gene3D" id="1.50.10.20">
    <property type="match status" value="1"/>
</dbReference>
<proteinExistence type="inferred from homology"/>
<feature type="domain" description="Alpha-2-macroglobulin" evidence="7">
    <location>
        <begin position="230"/>
        <end position="320"/>
    </location>
</feature>
<dbReference type="Pfam" id="PF00207">
    <property type="entry name" value="A2M"/>
    <property type="match status" value="1"/>
</dbReference>
<keyword evidence="2" id="KW-0646">Protease inhibitor</keyword>
<sequence>VLVWYANNEGMVVSDVRVISIMECLLNSVDITWSTDKAQPGTNAAVTITAEPFSLCSLGVFDKSVELLSNNKNSLTMKKLLKLTKRASAESKYHSRKYLRKKRAVKSFAENAKVLPSTLFTNSRKKRETLPTKLHSKRVRRDNRCHGRYNSDYVDASLMFRKAEVHVLSNLTLKTRPCVPFDEIAYYSGEQHIAHYLPPAIRIPEVEVEVEVESKRDFKKPKPRTYFPESWIWSIVTVRSNGSYGETFTLPDTVTEWVGRAVCVHPSKGVGISNPATFKTFKEFFVDLTLPPSVKRGEIFHVKISVFNYLNDSLPIRLILESPVDQFDILTDSGSSGGSGVRDTCVPVRDKTVVSIRIRAKEVGDVNISVKAEVQANAVDDCGSGNAQQRTLYKSFIESVSESWTVETSYFSVPNSARGFVAIVGDIMGPTLENLGKLIRMPFGCGEQNMLNFAPNIFIMQYLDSTNENTANVANKAVEFMEKGYKRELKYRHRDGSFSAFGESDKSGSTWLTAFVLKSFAQARPYIKVEPNDLNVSKEWLKSKQLKNGCFESVGKVLHKGMKGGLSGLDSPSLLSAFVLIALIEAGESVNSIYVVEALYCIKSAAPTGNPYSLAVKTYALALAKSLDTQATLDQLLNHATISDDTMYWKLSDQHESSLGAAVETASYALLAVLTIAVNSAHPKLDYYLPQISSIVKWINTQRNGQGGFISTQDTIIALQALASFEKTYSQGPVDLSVMTIMMGNADKMLFRVSEKNKLLQQTMEFPVPIDTYVPIYIEFLIVGQGCVLLQSVLRYNVQETVVNEAFSLLVKTTTEPDKGCKTKRIEACASYLLSDHVSNMAIIEIDLISGYIPEKADLKQIVADGKNLFKRYEVDGSIVTLYVEEFSAEEICLSFRILREVDVENPKRGTVKLYDYYKPEYQVNKVYTLPSPTEVCR</sequence>
<dbReference type="EMBL" id="SEYY01014557">
    <property type="protein sequence ID" value="KAB7500270.1"/>
    <property type="molecule type" value="Genomic_DNA"/>
</dbReference>
<dbReference type="FunFam" id="1.50.10.20:FF:000001">
    <property type="entry name" value="CD109 isoform 1"/>
    <property type="match status" value="1"/>
</dbReference>
<dbReference type="Gene3D" id="2.20.130.20">
    <property type="match status" value="1"/>
</dbReference>
<protein>
    <submittedName>
        <fullName evidence="9">Alpha-2-macroglobulin-like protein 1</fullName>
    </submittedName>
</protein>
<dbReference type="CDD" id="cd02897">
    <property type="entry name" value="A2M_2"/>
    <property type="match status" value="1"/>
</dbReference>
<accession>A0A5N5T5P1</accession>
<dbReference type="Proteomes" id="UP000326759">
    <property type="component" value="Unassembled WGS sequence"/>
</dbReference>
<dbReference type="InterPro" id="IPR009048">
    <property type="entry name" value="A-macroglobulin_rcpt-bd"/>
</dbReference>
<dbReference type="Pfam" id="PF07703">
    <property type="entry name" value="A2M_BRD"/>
    <property type="match status" value="1"/>
</dbReference>
<gene>
    <name evidence="9" type="ORF">Anas_06638</name>
</gene>
<evidence type="ECO:0000313" key="9">
    <source>
        <dbReference type="EMBL" id="KAB7500270.1"/>
    </source>
</evidence>
<evidence type="ECO:0000256" key="5">
    <source>
        <dbReference type="ARBA" id="ARBA00023157"/>
    </source>
</evidence>
<dbReference type="OrthoDB" id="6336149at2759"/>
<evidence type="ECO:0000256" key="4">
    <source>
        <dbReference type="ARBA" id="ARBA00022900"/>
    </source>
</evidence>
<dbReference type="PANTHER" id="PTHR11412">
    <property type="entry name" value="MACROGLOBULIN / COMPLEMENT"/>
    <property type="match status" value="1"/>
</dbReference>
<dbReference type="SUPFAM" id="SSF81296">
    <property type="entry name" value="E set domains"/>
    <property type="match status" value="1"/>
</dbReference>
<evidence type="ECO:0000313" key="10">
    <source>
        <dbReference type="Proteomes" id="UP000326759"/>
    </source>
</evidence>